<feature type="transmembrane region" description="Helical" evidence="1">
    <location>
        <begin position="115"/>
        <end position="135"/>
    </location>
</feature>
<feature type="transmembrane region" description="Helical" evidence="1">
    <location>
        <begin position="179"/>
        <end position="204"/>
    </location>
</feature>
<evidence type="ECO:0000313" key="3">
    <source>
        <dbReference type="Proteomes" id="UP000592216"/>
    </source>
</evidence>
<dbReference type="AlphaFoldDB" id="A0A850QBE7"/>
<feature type="transmembrane region" description="Helical" evidence="1">
    <location>
        <begin position="29"/>
        <end position="47"/>
    </location>
</feature>
<dbReference type="Pfam" id="PF10067">
    <property type="entry name" value="DUF2306"/>
    <property type="match status" value="1"/>
</dbReference>
<keyword evidence="1" id="KW-1133">Transmembrane helix</keyword>
<name>A0A850QBE7_9RHOB</name>
<feature type="transmembrane region" description="Helical" evidence="1">
    <location>
        <begin position="216"/>
        <end position="236"/>
    </location>
</feature>
<keyword evidence="1" id="KW-0472">Membrane</keyword>
<dbReference type="Proteomes" id="UP000592216">
    <property type="component" value="Unassembled WGS sequence"/>
</dbReference>
<protein>
    <submittedName>
        <fullName evidence="2">DUF2306 domain-containing protein</fullName>
    </submittedName>
</protein>
<evidence type="ECO:0000313" key="2">
    <source>
        <dbReference type="EMBL" id="NVO25672.1"/>
    </source>
</evidence>
<proteinExistence type="predicted"/>
<accession>A0A850QBE7</accession>
<dbReference type="InterPro" id="IPR018750">
    <property type="entry name" value="DUF2306_membrane"/>
</dbReference>
<dbReference type="RefSeq" id="WP_177159185.1">
    <property type="nucleotide sequence ID" value="NZ_JABCJE010000021.1"/>
</dbReference>
<dbReference type="EMBL" id="JABCJE010000021">
    <property type="protein sequence ID" value="NVO25672.1"/>
    <property type="molecule type" value="Genomic_DNA"/>
</dbReference>
<feature type="transmembrane region" description="Helical" evidence="1">
    <location>
        <begin position="147"/>
        <end position="167"/>
    </location>
</feature>
<organism evidence="2 3">
    <name type="scientific">Donghicola mangrovi</name>
    <dbReference type="NCBI Taxonomy" id="2729614"/>
    <lineage>
        <taxon>Bacteria</taxon>
        <taxon>Pseudomonadati</taxon>
        <taxon>Pseudomonadota</taxon>
        <taxon>Alphaproteobacteria</taxon>
        <taxon>Rhodobacterales</taxon>
        <taxon>Roseobacteraceae</taxon>
        <taxon>Donghicola</taxon>
    </lineage>
</organism>
<comment type="caution">
    <text evidence="2">The sequence shown here is derived from an EMBL/GenBank/DDBJ whole genome shotgun (WGS) entry which is preliminary data.</text>
</comment>
<keyword evidence="1" id="KW-0812">Transmembrane</keyword>
<feature type="transmembrane region" description="Helical" evidence="1">
    <location>
        <begin position="248"/>
        <end position="266"/>
    </location>
</feature>
<evidence type="ECO:0000256" key="1">
    <source>
        <dbReference type="SAM" id="Phobius"/>
    </source>
</evidence>
<reference evidence="2 3" key="1">
    <citation type="submission" date="2020-04" db="EMBL/GenBank/DDBJ databases">
        <title>Donghicola sp., a member of the Rhodobacteraceae family isolated from mangrove forest in Thailand.</title>
        <authorList>
            <person name="Charoenyingcharoen P."/>
            <person name="Yukphan P."/>
        </authorList>
    </citation>
    <scope>NUCLEOTIDE SEQUENCE [LARGE SCALE GENOMIC DNA]</scope>
    <source>
        <strain evidence="2 3">B5-SW-15</strain>
    </source>
</reference>
<sequence>MLGIVIFYAALAAWIPLLYWSAKKKKWALFFMYGGVFAIILNMRYVVEGMEGGIMFFTGIFDVVAHLGIGKGETPAILTTCAGNDCTVLTSYETHPSWAVAFYDRFAQGPSTRVALLYGHIIFNTIALVSATIQIFRPGGQYKAHKLLGRISFVSVVISLTCAGILTAELSDVVAYGHWWTTFGLYFLALTTIVPATLGIVFVVKGDLEKHRIWMWRYTGAIWGAYWIFRAEMLLVDLLVKDAEGLTLAVPSWTSGLIGIALAEIIRRRVDQSTHSSPITA</sequence>
<feature type="transmembrane region" description="Helical" evidence="1">
    <location>
        <begin position="6"/>
        <end position="22"/>
    </location>
</feature>
<gene>
    <name evidence="2" type="ORF">HJ536_20160</name>
</gene>